<comment type="similarity">
    <text evidence="1">Belongs to the outer membrane factor (OMF) (TC 1.B.17) family.</text>
</comment>
<sequence>MSVCYSRREKTFLFLFFLLFPPNLYLVAEDSVPPFCRPPWDLTKIANCIVENHPVYKTELLRLKEIQGRKKISSYYFPANPNISTYSSHRRASGPNEIFSTTAQQAANFQVMVTQEIYTGGKREKAIQIADDEFKSQVFRMESVRRNLSFSSLQTLIRYLNLKKEEEITKNLYLLSKDLSYLAKARVREGISPAMDESLSAAEELRMAKVWQSSVRRLEETKGTLYLLLSIPLESKLEWNPEIHIAPDLPNDRDSVIQLALLQRPEIPLSEREILLAIHRWEEVRLQKIPNLNFGAFVQNDGFNERVVGGQVSLPLTIWRDYEGESAVAKAKEEQARESKETVTRIVKQEVINALSGYLTLKEEFSLYNTDLLNRTDEDLNFLREALKTGKVKVIDAINSQRVLVQTKLNYIQTKTDYESAQMELIRALGLPLENLNLIENL</sequence>
<keyword evidence="3" id="KW-1185">Reference proteome</keyword>
<proteinExistence type="inferred from homology"/>
<gene>
    <name evidence="2" type="ORF">LPTSP3_g03230</name>
</gene>
<dbReference type="Gene3D" id="1.20.1600.10">
    <property type="entry name" value="Outer membrane efflux proteins (OEP)"/>
    <property type="match status" value="1"/>
</dbReference>
<evidence type="ECO:0000256" key="1">
    <source>
        <dbReference type="ARBA" id="ARBA00007613"/>
    </source>
</evidence>
<dbReference type="PANTHER" id="PTHR30203">
    <property type="entry name" value="OUTER MEMBRANE CATION EFFLUX PROTEIN"/>
    <property type="match status" value="1"/>
</dbReference>
<dbReference type="RefSeq" id="WP_109021992.1">
    <property type="nucleotide sequence ID" value="NZ_AP025028.1"/>
</dbReference>
<dbReference type="SUPFAM" id="SSF56954">
    <property type="entry name" value="Outer membrane efflux proteins (OEP)"/>
    <property type="match status" value="1"/>
</dbReference>
<accession>A0ABN6K9A0</accession>
<evidence type="ECO:0000313" key="2">
    <source>
        <dbReference type="EMBL" id="BDA77393.1"/>
    </source>
</evidence>
<protein>
    <recommendedName>
        <fullName evidence="4">Outer membrane efflux protein</fullName>
    </recommendedName>
</protein>
<dbReference type="PANTHER" id="PTHR30203:SF24">
    <property type="entry name" value="BLR4935 PROTEIN"/>
    <property type="match status" value="1"/>
</dbReference>
<dbReference type="Proteomes" id="UP000245263">
    <property type="component" value="Chromosome 1"/>
</dbReference>
<evidence type="ECO:0000313" key="3">
    <source>
        <dbReference type="Proteomes" id="UP000245263"/>
    </source>
</evidence>
<evidence type="ECO:0008006" key="4">
    <source>
        <dbReference type="Google" id="ProtNLM"/>
    </source>
</evidence>
<dbReference type="EMBL" id="AP025028">
    <property type="protein sequence ID" value="BDA77393.1"/>
    <property type="molecule type" value="Genomic_DNA"/>
</dbReference>
<dbReference type="InterPro" id="IPR003423">
    <property type="entry name" value="OMP_efflux"/>
</dbReference>
<dbReference type="Pfam" id="PF02321">
    <property type="entry name" value="OEP"/>
    <property type="match status" value="1"/>
</dbReference>
<dbReference type="InterPro" id="IPR010131">
    <property type="entry name" value="MdtP/NodT-like"/>
</dbReference>
<name>A0ABN6K9A0_9LEPT</name>
<reference evidence="2 3" key="1">
    <citation type="submission" date="2021-08" db="EMBL/GenBank/DDBJ databases">
        <title>Complete genome sequence of Leptospira kobayashii strain E30.</title>
        <authorList>
            <person name="Nakao R."/>
            <person name="Nakamura S."/>
            <person name="Masuzawa T."/>
            <person name="Koizumi N."/>
        </authorList>
    </citation>
    <scope>NUCLEOTIDE SEQUENCE [LARGE SCALE GENOMIC DNA]</scope>
    <source>
        <strain evidence="2 3">E30</strain>
    </source>
</reference>
<organism evidence="2 3">
    <name type="scientific">Leptospira kobayashii</name>
    <dbReference type="NCBI Taxonomy" id="1917830"/>
    <lineage>
        <taxon>Bacteria</taxon>
        <taxon>Pseudomonadati</taxon>
        <taxon>Spirochaetota</taxon>
        <taxon>Spirochaetia</taxon>
        <taxon>Leptospirales</taxon>
        <taxon>Leptospiraceae</taxon>
        <taxon>Leptospira</taxon>
    </lineage>
</organism>